<dbReference type="Proteomes" id="UP000235672">
    <property type="component" value="Unassembled WGS sequence"/>
</dbReference>
<feature type="compositionally biased region" description="Polar residues" evidence="1">
    <location>
        <begin position="223"/>
        <end position="246"/>
    </location>
</feature>
<reference evidence="2 3" key="1">
    <citation type="submission" date="2016-05" db="EMBL/GenBank/DDBJ databases">
        <title>A degradative enzymes factory behind the ericoid mycorrhizal symbiosis.</title>
        <authorList>
            <consortium name="DOE Joint Genome Institute"/>
            <person name="Martino E."/>
            <person name="Morin E."/>
            <person name="Grelet G."/>
            <person name="Kuo A."/>
            <person name="Kohler A."/>
            <person name="Daghino S."/>
            <person name="Barry K."/>
            <person name="Choi C."/>
            <person name="Cichocki N."/>
            <person name="Clum A."/>
            <person name="Copeland A."/>
            <person name="Hainaut M."/>
            <person name="Haridas S."/>
            <person name="Labutti K."/>
            <person name="Lindquist E."/>
            <person name="Lipzen A."/>
            <person name="Khouja H.-R."/>
            <person name="Murat C."/>
            <person name="Ohm R."/>
            <person name="Olson A."/>
            <person name="Spatafora J."/>
            <person name="Veneault-Fourrey C."/>
            <person name="Henrissat B."/>
            <person name="Grigoriev I."/>
            <person name="Martin F."/>
            <person name="Perotto S."/>
        </authorList>
    </citation>
    <scope>NUCLEOTIDE SEQUENCE [LARGE SCALE GENOMIC DNA]</scope>
    <source>
        <strain evidence="2 3">UAMH 7357</strain>
    </source>
</reference>
<organism evidence="2 3">
    <name type="scientific">Hyaloscypha hepaticicola</name>
    <dbReference type="NCBI Taxonomy" id="2082293"/>
    <lineage>
        <taxon>Eukaryota</taxon>
        <taxon>Fungi</taxon>
        <taxon>Dikarya</taxon>
        <taxon>Ascomycota</taxon>
        <taxon>Pezizomycotina</taxon>
        <taxon>Leotiomycetes</taxon>
        <taxon>Helotiales</taxon>
        <taxon>Hyaloscyphaceae</taxon>
        <taxon>Hyaloscypha</taxon>
    </lineage>
</organism>
<feature type="region of interest" description="Disordered" evidence="1">
    <location>
        <begin position="192"/>
        <end position="246"/>
    </location>
</feature>
<gene>
    <name evidence="2" type="ORF">NA56DRAFT_642503</name>
</gene>
<evidence type="ECO:0000313" key="2">
    <source>
        <dbReference type="EMBL" id="PMD25514.1"/>
    </source>
</evidence>
<evidence type="ECO:0000256" key="1">
    <source>
        <dbReference type="SAM" id="MobiDB-lite"/>
    </source>
</evidence>
<dbReference type="AlphaFoldDB" id="A0A2J6QGW9"/>
<proteinExistence type="predicted"/>
<sequence>MLMAMLESPSALHTLDAIESRYIKVFLKWDDADEQMRFAARTTYQAGKQFRIGAVVDHIKKTFFSTDPSTTEAHIQARYCRRFLGIENTVEAVQKYDDRRVAQEWSVPRREGRPSRPANRPNPAMQPAQVHSPIPFSTAEPLARRQETPQPSTVQMQGPVSGPVFLRATRLPPISPPCTMLMQETLSGPASLRAHRLPPTSPSSSTRYPSAPSSVNSHKRLRQNSFDSSSSMAPSQYSGRSNYTNFSHPQLNRVEMHFRDSGFFSNSSGSDTTSLLSRMSRLSIEVKLCEMDHTGMGPGNPCPICRYPEPRPKPRVYVAPEYVAPQRADVVDRDDMDNGVMTRNADEGI</sequence>
<name>A0A2J6QGW9_9HELO</name>
<protein>
    <submittedName>
        <fullName evidence="2">Uncharacterized protein</fullName>
    </submittedName>
</protein>
<feature type="compositionally biased region" description="Low complexity" evidence="1">
    <location>
        <begin position="202"/>
        <end position="214"/>
    </location>
</feature>
<feature type="region of interest" description="Disordered" evidence="1">
    <location>
        <begin position="104"/>
        <end position="134"/>
    </location>
</feature>
<accession>A0A2J6QGW9</accession>
<dbReference type="OrthoDB" id="3563076at2759"/>
<dbReference type="EMBL" id="KZ613470">
    <property type="protein sequence ID" value="PMD25514.1"/>
    <property type="molecule type" value="Genomic_DNA"/>
</dbReference>
<feature type="compositionally biased region" description="Basic and acidic residues" evidence="1">
    <location>
        <begin position="104"/>
        <end position="114"/>
    </location>
</feature>
<evidence type="ECO:0000313" key="3">
    <source>
        <dbReference type="Proteomes" id="UP000235672"/>
    </source>
</evidence>
<keyword evidence="3" id="KW-1185">Reference proteome</keyword>